<dbReference type="Gene3D" id="3.40.30.10">
    <property type="entry name" value="Glutaredoxin"/>
    <property type="match status" value="1"/>
</dbReference>
<dbReference type="EMBL" id="MTBC01000003">
    <property type="protein sequence ID" value="OQD43228.1"/>
    <property type="molecule type" value="Genomic_DNA"/>
</dbReference>
<reference evidence="2 3" key="1">
    <citation type="submission" date="2016-12" db="EMBL/GenBank/DDBJ databases">
        <authorList>
            <person name="Song W.-J."/>
            <person name="Kurnit D.M."/>
        </authorList>
    </citation>
    <scope>NUCLEOTIDE SEQUENCE [LARGE SCALE GENOMIC DNA]</scope>
    <source>
        <strain evidence="2 3">HSG9</strain>
    </source>
</reference>
<sequence length="169" mass="19378">MIKPRNKVPSLKINLVNGTSYSLEDQEPDHFTMVIFYRGKHCPVCKSYLEELQSMLDEFVEIGVNVIAISSDTKERAMKTYEEWEIADIPIGYEMPIEGAREWGLYISKGVKEKEPEMFIEPGLFLVKADQTLYSASIQTMPFARPEFDALLKGIKYIIKNEYPARGEA</sequence>
<dbReference type="SUPFAM" id="SSF52833">
    <property type="entry name" value="Thioredoxin-like"/>
    <property type="match status" value="1"/>
</dbReference>
<proteinExistence type="predicted"/>
<dbReference type="OrthoDB" id="9809746at2"/>
<accession>A0A1V6LSV5</accession>
<dbReference type="GO" id="GO:0016491">
    <property type="term" value="F:oxidoreductase activity"/>
    <property type="evidence" value="ECO:0007669"/>
    <property type="project" value="InterPro"/>
</dbReference>
<dbReference type="PROSITE" id="PS51352">
    <property type="entry name" value="THIOREDOXIN_2"/>
    <property type="match status" value="1"/>
</dbReference>
<feature type="domain" description="Thioredoxin" evidence="1">
    <location>
        <begin position="2"/>
        <end position="160"/>
    </location>
</feature>
<evidence type="ECO:0000259" key="1">
    <source>
        <dbReference type="PROSITE" id="PS51352"/>
    </source>
</evidence>
<dbReference type="Pfam" id="PF00578">
    <property type="entry name" value="AhpC-TSA"/>
    <property type="match status" value="1"/>
</dbReference>
<dbReference type="AlphaFoldDB" id="A0A1V6LSV5"/>
<dbReference type="InterPro" id="IPR013766">
    <property type="entry name" value="Thioredoxin_domain"/>
</dbReference>
<dbReference type="GO" id="GO:0016209">
    <property type="term" value="F:antioxidant activity"/>
    <property type="evidence" value="ECO:0007669"/>
    <property type="project" value="InterPro"/>
</dbReference>
<name>A0A1V6LSV5_9FLAO</name>
<evidence type="ECO:0000313" key="2">
    <source>
        <dbReference type="EMBL" id="OQD43228.1"/>
    </source>
</evidence>
<dbReference type="InterPro" id="IPR036249">
    <property type="entry name" value="Thioredoxin-like_sf"/>
</dbReference>
<protein>
    <submittedName>
        <fullName evidence="2">Alkyl hydroperoxide reductase</fullName>
    </submittedName>
</protein>
<keyword evidence="3" id="KW-1185">Reference proteome</keyword>
<organism evidence="2 3">
    <name type="scientific">Croceivirga radicis</name>
    <dbReference type="NCBI Taxonomy" id="1929488"/>
    <lineage>
        <taxon>Bacteria</taxon>
        <taxon>Pseudomonadati</taxon>
        <taxon>Bacteroidota</taxon>
        <taxon>Flavobacteriia</taxon>
        <taxon>Flavobacteriales</taxon>
        <taxon>Flavobacteriaceae</taxon>
        <taxon>Croceivirga</taxon>
    </lineage>
</organism>
<evidence type="ECO:0000313" key="3">
    <source>
        <dbReference type="Proteomes" id="UP000191680"/>
    </source>
</evidence>
<dbReference type="RefSeq" id="WP_080318354.1">
    <property type="nucleotide sequence ID" value="NZ_MTBC01000003.1"/>
</dbReference>
<gene>
    <name evidence="2" type="ORF">BUL40_05155</name>
</gene>
<comment type="caution">
    <text evidence="2">The sequence shown here is derived from an EMBL/GenBank/DDBJ whole genome shotgun (WGS) entry which is preliminary data.</text>
</comment>
<dbReference type="Proteomes" id="UP000191680">
    <property type="component" value="Unassembled WGS sequence"/>
</dbReference>
<dbReference type="InterPro" id="IPR000866">
    <property type="entry name" value="AhpC/TSA"/>
</dbReference>